<name>A0A1U9K1I8_9BURK</name>
<evidence type="ECO:0000256" key="3">
    <source>
        <dbReference type="ARBA" id="ARBA00022692"/>
    </source>
</evidence>
<dbReference type="InterPro" id="IPR026265">
    <property type="entry name" value="LptC"/>
</dbReference>
<dbReference type="PANTHER" id="PTHR37481">
    <property type="entry name" value="LIPOPOLYSACCHARIDE EXPORT SYSTEM PROTEIN LPTC"/>
    <property type="match status" value="1"/>
</dbReference>
<dbReference type="RefSeq" id="WP_077734394.1">
    <property type="nucleotide sequence ID" value="NZ_JBGJLN010000001.1"/>
</dbReference>
<dbReference type="AlphaFoldDB" id="A0A1U9K1I8"/>
<keyword evidence="4" id="KW-1133">Transmembrane helix</keyword>
<organism evidence="6 7">
    <name type="scientific">Paenalcaligenes hominis</name>
    <dbReference type="NCBI Taxonomy" id="643674"/>
    <lineage>
        <taxon>Bacteria</taxon>
        <taxon>Pseudomonadati</taxon>
        <taxon>Pseudomonadota</taxon>
        <taxon>Betaproteobacteria</taxon>
        <taxon>Burkholderiales</taxon>
        <taxon>Alcaligenaceae</taxon>
        <taxon>Paenalcaligenes</taxon>
    </lineage>
</organism>
<proteinExistence type="predicted"/>
<evidence type="ECO:0000313" key="7">
    <source>
        <dbReference type="Proteomes" id="UP000189369"/>
    </source>
</evidence>
<evidence type="ECO:0000313" key="6">
    <source>
        <dbReference type="EMBL" id="AQS51809.1"/>
    </source>
</evidence>
<evidence type="ECO:0000256" key="1">
    <source>
        <dbReference type="ARBA" id="ARBA00022475"/>
    </source>
</evidence>
<dbReference type="PANTHER" id="PTHR37481:SF1">
    <property type="entry name" value="LIPOPOLYSACCHARIDE EXPORT SYSTEM PROTEIN LPTC"/>
    <property type="match status" value="1"/>
</dbReference>
<gene>
    <name evidence="6" type="ORF">PAEH1_10040</name>
</gene>
<dbReference type="Pfam" id="PF06835">
    <property type="entry name" value="LptC"/>
    <property type="match status" value="1"/>
</dbReference>
<reference evidence="6 7" key="1">
    <citation type="submission" date="2017-01" db="EMBL/GenBank/DDBJ databases">
        <title>Complete Genome Sequence of Paenalcaligenes hominis, Isolated from a paraplegic Patient with neurogenic bladder.</title>
        <authorList>
            <person name="Mukhopadhyay R."/>
            <person name="Joaquin J."/>
            <person name="Hogue R."/>
            <person name="Kilaru A."/>
            <person name="Jospin G."/>
            <person name="Mars K."/>
            <person name="Eisen J.A."/>
            <person name="Chaturvedi V."/>
        </authorList>
    </citation>
    <scope>NUCLEOTIDE SEQUENCE [LARGE SCALE GENOMIC DNA]</scope>
    <source>
        <strain evidence="6 7">15S00501</strain>
    </source>
</reference>
<dbReference type="InterPro" id="IPR010664">
    <property type="entry name" value="LipoPS_assembly_LptC-rel"/>
</dbReference>
<evidence type="ECO:0000256" key="2">
    <source>
        <dbReference type="ARBA" id="ARBA00022519"/>
    </source>
</evidence>
<keyword evidence="2" id="KW-0997">Cell inner membrane</keyword>
<dbReference type="NCBIfam" id="TIGR04409">
    <property type="entry name" value="LptC_YrbK"/>
    <property type="match status" value="1"/>
</dbReference>
<dbReference type="EMBL" id="CP019697">
    <property type="protein sequence ID" value="AQS51809.1"/>
    <property type="molecule type" value="Genomic_DNA"/>
</dbReference>
<dbReference type="GO" id="GO:0030288">
    <property type="term" value="C:outer membrane-bounded periplasmic space"/>
    <property type="evidence" value="ECO:0007669"/>
    <property type="project" value="TreeGrafter"/>
</dbReference>
<evidence type="ECO:0000256" key="4">
    <source>
        <dbReference type="ARBA" id="ARBA00022989"/>
    </source>
</evidence>
<keyword evidence="1" id="KW-1003">Cell membrane</keyword>
<dbReference type="GO" id="GO:0015221">
    <property type="term" value="F:lipopolysaccharide transmembrane transporter activity"/>
    <property type="evidence" value="ECO:0007669"/>
    <property type="project" value="InterPro"/>
</dbReference>
<dbReference type="STRING" id="643674.PAEH1_10040"/>
<dbReference type="KEGG" id="phn:PAEH1_10040"/>
<evidence type="ECO:0000256" key="5">
    <source>
        <dbReference type="ARBA" id="ARBA00023136"/>
    </source>
</evidence>
<dbReference type="GO" id="GO:0017089">
    <property type="term" value="F:glycolipid transfer activity"/>
    <property type="evidence" value="ECO:0007669"/>
    <property type="project" value="TreeGrafter"/>
</dbReference>
<dbReference type="OrthoDB" id="5298112at2"/>
<dbReference type="Gene3D" id="2.60.450.10">
    <property type="entry name" value="Lipopolysaccharide (LPS) transport protein A like domain"/>
    <property type="match status" value="1"/>
</dbReference>
<dbReference type="InterPro" id="IPR052363">
    <property type="entry name" value="LPS_export_LptC"/>
</dbReference>
<accession>A0A1U9K1I8</accession>
<keyword evidence="3" id="KW-0812">Transmembrane</keyword>
<keyword evidence="5" id="KW-0472">Membrane</keyword>
<dbReference type="GO" id="GO:0005886">
    <property type="term" value="C:plasma membrane"/>
    <property type="evidence" value="ECO:0007669"/>
    <property type="project" value="InterPro"/>
</dbReference>
<protein>
    <submittedName>
        <fullName evidence="6">LPS export ABC transporter periplasmic protein LptC</fullName>
    </submittedName>
</protein>
<dbReference type="Proteomes" id="UP000189369">
    <property type="component" value="Chromosome"/>
</dbReference>
<sequence>MRERLPSLVALFLLALLVLSTWWAANYTLNTVALDPPRRQTHEPDTWAQNFVMLRTNEAGIAINRLEGAYMLHYPDDDSYHLDDAIVTLNQAQSPIMTAQSDNAIMDEDGTRIQLVGNALLQRQADAKGDVLSVRSERIVLYPNQDTMETDEPAVVKNGSNTLQGTGMTYNNTTRQLHVHRNSHVIMTPTAAPPTGSTHD</sequence>